<gene>
    <name evidence="7" type="ORF">LCGC14_2704600</name>
</gene>
<proteinExistence type="predicted"/>
<dbReference type="AlphaFoldDB" id="A0A0F8ZES5"/>
<keyword evidence="3" id="KW-0133">Cell shape</keyword>
<dbReference type="InterPro" id="IPR005490">
    <property type="entry name" value="LD_TPept_cat_dom"/>
</dbReference>
<keyword evidence="2" id="KW-0808">Transferase</keyword>
<feature type="non-terminal residue" evidence="7">
    <location>
        <position position="1"/>
    </location>
</feature>
<dbReference type="GO" id="GO:0009252">
    <property type="term" value="P:peptidoglycan biosynthetic process"/>
    <property type="evidence" value="ECO:0007669"/>
    <property type="project" value="UniProtKB-UniPathway"/>
</dbReference>
<dbReference type="PANTHER" id="PTHR36699">
    <property type="entry name" value="LD-TRANSPEPTIDASE"/>
    <property type="match status" value="1"/>
</dbReference>
<evidence type="ECO:0000256" key="2">
    <source>
        <dbReference type="ARBA" id="ARBA00022679"/>
    </source>
</evidence>
<dbReference type="UniPathway" id="UPA00219"/>
<comment type="pathway">
    <text evidence="1">Cell wall biogenesis; peptidoglycan biosynthesis.</text>
</comment>
<protein>
    <recommendedName>
        <fullName evidence="6">L,D-TPase catalytic domain-containing protein</fullName>
    </recommendedName>
</protein>
<evidence type="ECO:0000256" key="5">
    <source>
        <dbReference type="ARBA" id="ARBA00023316"/>
    </source>
</evidence>
<dbReference type="Pfam" id="PF03734">
    <property type="entry name" value="YkuD"/>
    <property type="match status" value="1"/>
</dbReference>
<keyword evidence="5" id="KW-0961">Cell wall biogenesis/degradation</keyword>
<evidence type="ECO:0000256" key="3">
    <source>
        <dbReference type="ARBA" id="ARBA00022960"/>
    </source>
</evidence>
<evidence type="ECO:0000256" key="1">
    <source>
        <dbReference type="ARBA" id="ARBA00004752"/>
    </source>
</evidence>
<feature type="domain" description="L,D-TPase catalytic" evidence="6">
    <location>
        <begin position="1"/>
        <end position="98"/>
    </location>
</feature>
<dbReference type="GO" id="GO:0008360">
    <property type="term" value="P:regulation of cell shape"/>
    <property type="evidence" value="ECO:0007669"/>
    <property type="project" value="UniProtKB-KW"/>
</dbReference>
<evidence type="ECO:0000259" key="6">
    <source>
        <dbReference type="PROSITE" id="PS52029"/>
    </source>
</evidence>
<dbReference type="PANTHER" id="PTHR36699:SF1">
    <property type="entry name" value="L,D-TRANSPEPTIDASE YAFK-RELATED"/>
    <property type="match status" value="1"/>
</dbReference>
<reference evidence="7" key="1">
    <citation type="journal article" date="2015" name="Nature">
        <title>Complex archaea that bridge the gap between prokaryotes and eukaryotes.</title>
        <authorList>
            <person name="Spang A."/>
            <person name="Saw J.H."/>
            <person name="Jorgensen S.L."/>
            <person name="Zaremba-Niedzwiedzka K."/>
            <person name="Martijn J."/>
            <person name="Lind A.E."/>
            <person name="van Eijk R."/>
            <person name="Schleper C."/>
            <person name="Guy L."/>
            <person name="Ettema T.J."/>
        </authorList>
    </citation>
    <scope>NUCLEOTIDE SEQUENCE</scope>
</reference>
<comment type="caution">
    <text evidence="7">The sequence shown here is derived from an EMBL/GenBank/DDBJ whole genome shotgun (WGS) entry which is preliminary data.</text>
</comment>
<dbReference type="InterPro" id="IPR038063">
    <property type="entry name" value="Transpep_catalytic_dom"/>
</dbReference>
<dbReference type="EMBL" id="LAZR01048283">
    <property type="protein sequence ID" value="KKK92273.1"/>
    <property type="molecule type" value="Genomic_DNA"/>
</dbReference>
<keyword evidence="4" id="KW-0573">Peptidoglycan synthesis</keyword>
<dbReference type="Gene3D" id="2.40.440.10">
    <property type="entry name" value="L,D-transpeptidase catalytic domain-like"/>
    <property type="match status" value="1"/>
</dbReference>
<dbReference type="CDD" id="cd16913">
    <property type="entry name" value="YkuD_like"/>
    <property type="match status" value="1"/>
</dbReference>
<dbReference type="SUPFAM" id="SSF141523">
    <property type="entry name" value="L,D-transpeptidase catalytic domain-like"/>
    <property type="match status" value="1"/>
</dbReference>
<sequence length="99" mass="11030">DKKVEGDGRTPEGTYYIDRRNPDSRYHLSVGISYPNPYDVSEAKAMGLTPGGEIFIHGRGKFYQKGRDDWTFGCIAVKDAEIEDIYAMVKDGTPITIAP</sequence>
<name>A0A0F8ZES5_9ZZZZ</name>
<dbReference type="GO" id="GO:0016740">
    <property type="term" value="F:transferase activity"/>
    <property type="evidence" value="ECO:0007669"/>
    <property type="project" value="UniProtKB-KW"/>
</dbReference>
<evidence type="ECO:0000256" key="4">
    <source>
        <dbReference type="ARBA" id="ARBA00022984"/>
    </source>
</evidence>
<dbReference type="PROSITE" id="PS52029">
    <property type="entry name" value="LD_TPASE"/>
    <property type="match status" value="1"/>
</dbReference>
<evidence type="ECO:0000313" key="7">
    <source>
        <dbReference type="EMBL" id="KKK92273.1"/>
    </source>
</evidence>
<accession>A0A0F8ZES5</accession>
<dbReference type="GO" id="GO:0071555">
    <property type="term" value="P:cell wall organization"/>
    <property type="evidence" value="ECO:0007669"/>
    <property type="project" value="UniProtKB-KW"/>
</dbReference>
<organism evidence="7">
    <name type="scientific">marine sediment metagenome</name>
    <dbReference type="NCBI Taxonomy" id="412755"/>
    <lineage>
        <taxon>unclassified sequences</taxon>
        <taxon>metagenomes</taxon>
        <taxon>ecological metagenomes</taxon>
    </lineage>
</organism>